<dbReference type="InterPro" id="IPR029055">
    <property type="entry name" value="Ntn_hydrolases_N"/>
</dbReference>
<dbReference type="GO" id="GO:0005634">
    <property type="term" value="C:nucleus"/>
    <property type="evidence" value="ECO:0007669"/>
    <property type="project" value="UniProtKB-SubCell"/>
</dbReference>
<dbReference type="Gene3D" id="3.60.20.10">
    <property type="entry name" value="Glutamine Phosphoribosylpyrophosphate, subunit 1, domain 1"/>
    <property type="match status" value="1"/>
</dbReference>
<comment type="function">
    <text evidence="3">Non-catalytic component of the proteasome.</text>
</comment>
<protein>
    <recommendedName>
        <fullName evidence="3">Proteasome subunit beta</fullName>
    </recommendedName>
</protein>
<keyword evidence="1 3" id="KW-0539">Nucleus</keyword>
<dbReference type="GO" id="GO:0005737">
    <property type="term" value="C:cytoplasm"/>
    <property type="evidence" value="ECO:0007669"/>
    <property type="project" value="UniProtKB-SubCell"/>
</dbReference>
<name>A0A1B6CU75_9HEMI</name>
<proteinExistence type="inferred from homology"/>
<dbReference type="InterPro" id="IPR001353">
    <property type="entry name" value="Proteasome_sua/b"/>
</dbReference>
<dbReference type="PROSITE" id="PS51476">
    <property type="entry name" value="PROTEASOME_BETA_2"/>
    <property type="match status" value="1"/>
</dbReference>
<dbReference type="InterPro" id="IPR016295">
    <property type="entry name" value="Proteasome_beta4"/>
</dbReference>
<evidence type="ECO:0000256" key="1">
    <source>
        <dbReference type="ARBA" id="ARBA00023242"/>
    </source>
</evidence>
<dbReference type="PIRSF" id="PIRSF001213">
    <property type="entry name" value="Psome_endopept_beta"/>
    <property type="match status" value="1"/>
</dbReference>
<dbReference type="AlphaFoldDB" id="A0A1B6CU75"/>
<evidence type="ECO:0000256" key="2">
    <source>
        <dbReference type="ARBA" id="ARBA00026071"/>
    </source>
</evidence>
<comment type="subunit">
    <text evidence="2">The 26S proteasome consists of a 20S proteasome core and two 19S regulatory subunits. The 20S proteasome core is composed of 28 subunits that are arranged in four stacked rings, resulting in a barrel-shaped structure. The two end rings are each formed by seven alpha subunits, and the two central rings are each formed by seven beta subunits. The catalytic chamber with the active sites is on the inside of the barrel.</text>
</comment>
<sequence>MSQFGESTLHCNKLFDPKNFILEPPVSVVDDHRKHTLSPATTTTSVLALKFDKGVVMTADTLGSYGSMARFRNCPRMVEVNKNCLIGSSGDYADFQYLKDIIEQKIIDEDCMDDGFNLKPKALHRWLTRILYNRRSKFDPLWNTYLIAGIQDGKPYLGAVDKLGLAFEDDYICTGLGMHLTQHLLWDALQKKPVLTCKEAKDVLIKCMEVLYYRDARAFEKFQVATITEDKVEISDVHKIEGDWNVAFCF</sequence>
<dbReference type="InterPro" id="IPR023333">
    <property type="entry name" value="Proteasome_suB-type"/>
</dbReference>
<evidence type="ECO:0000256" key="3">
    <source>
        <dbReference type="PIRNR" id="PIRNR001213"/>
    </source>
</evidence>
<keyword evidence="3" id="KW-0647">Proteasome</keyword>
<dbReference type="SUPFAM" id="SSF56235">
    <property type="entry name" value="N-terminal nucleophile aminohydrolases (Ntn hydrolases)"/>
    <property type="match status" value="1"/>
</dbReference>
<comment type="subcellular location">
    <subcellularLocation>
        <location evidence="3">Cytoplasm</location>
    </subcellularLocation>
    <subcellularLocation>
        <location evidence="3">Nucleus</location>
    </subcellularLocation>
</comment>
<keyword evidence="3" id="KW-0963">Cytoplasm</keyword>
<dbReference type="GO" id="GO:0019774">
    <property type="term" value="C:proteasome core complex, beta-subunit complex"/>
    <property type="evidence" value="ECO:0007669"/>
    <property type="project" value="UniProtKB-UniRule"/>
</dbReference>
<dbReference type="CDD" id="cd03760">
    <property type="entry name" value="proteasome_beta_type_4"/>
    <property type="match status" value="1"/>
</dbReference>
<organism evidence="4">
    <name type="scientific">Clastoptera arizonana</name>
    <name type="common">Arizona spittle bug</name>
    <dbReference type="NCBI Taxonomy" id="38151"/>
    <lineage>
        <taxon>Eukaryota</taxon>
        <taxon>Metazoa</taxon>
        <taxon>Ecdysozoa</taxon>
        <taxon>Arthropoda</taxon>
        <taxon>Hexapoda</taxon>
        <taxon>Insecta</taxon>
        <taxon>Pterygota</taxon>
        <taxon>Neoptera</taxon>
        <taxon>Paraneoptera</taxon>
        <taxon>Hemiptera</taxon>
        <taxon>Auchenorrhyncha</taxon>
        <taxon>Cercopoidea</taxon>
        <taxon>Clastopteridae</taxon>
        <taxon>Clastoptera</taxon>
    </lineage>
</organism>
<dbReference type="Pfam" id="PF00227">
    <property type="entry name" value="Proteasome"/>
    <property type="match status" value="1"/>
</dbReference>
<evidence type="ECO:0000313" key="4">
    <source>
        <dbReference type="EMBL" id="JAS16957.1"/>
    </source>
</evidence>
<accession>A0A1B6CU75</accession>
<dbReference type="PANTHER" id="PTHR32194">
    <property type="entry name" value="METALLOPROTEASE TLDD"/>
    <property type="match status" value="1"/>
</dbReference>
<comment type="similarity">
    <text evidence="3">Belongs to the peptidase T1B family.</text>
</comment>
<gene>
    <name evidence="4" type="ORF">g.4723</name>
</gene>
<dbReference type="GO" id="GO:0051603">
    <property type="term" value="P:proteolysis involved in protein catabolic process"/>
    <property type="evidence" value="ECO:0007669"/>
    <property type="project" value="InterPro"/>
</dbReference>
<dbReference type="EMBL" id="GEDC01020341">
    <property type="protein sequence ID" value="JAS16957.1"/>
    <property type="molecule type" value="Transcribed_RNA"/>
</dbReference>
<dbReference type="PANTHER" id="PTHR32194:SF6">
    <property type="entry name" value="PROTEASOME SUBUNIT BETA"/>
    <property type="match status" value="1"/>
</dbReference>
<reference evidence="4" key="1">
    <citation type="submission" date="2015-12" db="EMBL/GenBank/DDBJ databases">
        <title>De novo transcriptome assembly of four potential Pierce s Disease insect vectors from Arizona vineyards.</title>
        <authorList>
            <person name="Tassone E.E."/>
        </authorList>
    </citation>
    <scope>NUCLEOTIDE SEQUENCE</scope>
</reference>